<organism evidence="4 5">
    <name type="scientific">Gluconobacter cerinus</name>
    <dbReference type="NCBI Taxonomy" id="38307"/>
    <lineage>
        <taxon>Bacteria</taxon>
        <taxon>Pseudomonadati</taxon>
        <taxon>Pseudomonadota</taxon>
        <taxon>Alphaproteobacteria</taxon>
        <taxon>Acetobacterales</taxon>
        <taxon>Acetobacteraceae</taxon>
        <taxon>Gluconobacter</taxon>
    </lineage>
</organism>
<dbReference type="InterPro" id="IPR002942">
    <property type="entry name" value="S4_RNA-bd"/>
</dbReference>
<dbReference type="Proteomes" id="UP001156614">
    <property type="component" value="Unassembled WGS sequence"/>
</dbReference>
<evidence type="ECO:0000313" key="3">
    <source>
        <dbReference type="EMBL" id="GLQ62668.1"/>
    </source>
</evidence>
<dbReference type="CDD" id="cd00165">
    <property type="entry name" value="S4"/>
    <property type="match status" value="1"/>
</dbReference>
<name>A0A1B6VMS3_9PROT</name>
<dbReference type="PROSITE" id="PS50889">
    <property type="entry name" value="S4"/>
    <property type="match status" value="1"/>
</dbReference>
<protein>
    <submittedName>
        <fullName evidence="4">Heat-shock protein</fullName>
    </submittedName>
</protein>
<dbReference type="OrthoDB" id="9797176at2"/>
<evidence type="ECO:0000259" key="2">
    <source>
        <dbReference type="SMART" id="SM00363"/>
    </source>
</evidence>
<gene>
    <name evidence="4" type="ORF">A0123_01210</name>
    <name evidence="3" type="ORF">GCM10007867_15130</name>
</gene>
<dbReference type="EMBL" id="BSNU01000002">
    <property type="protein sequence ID" value="GLQ62668.1"/>
    <property type="molecule type" value="Genomic_DNA"/>
</dbReference>
<evidence type="ECO:0000256" key="1">
    <source>
        <dbReference type="PROSITE-ProRule" id="PRU00182"/>
    </source>
</evidence>
<dbReference type="AlphaFoldDB" id="A0A1B6VMS3"/>
<reference evidence="3" key="4">
    <citation type="submission" date="2023-01" db="EMBL/GenBank/DDBJ databases">
        <title>Draft genome sequence of Gluconobacter cerinus strain NBRC 3267.</title>
        <authorList>
            <person name="Sun Q."/>
            <person name="Mori K."/>
        </authorList>
    </citation>
    <scope>NUCLEOTIDE SEQUENCE</scope>
    <source>
        <strain evidence="3">NBRC 3267</strain>
    </source>
</reference>
<dbReference type="EMBL" id="LUTU01000005">
    <property type="protein sequence ID" value="OAJ68504.1"/>
    <property type="molecule type" value="Genomic_DNA"/>
</dbReference>
<dbReference type="SMART" id="SM00363">
    <property type="entry name" value="S4"/>
    <property type="match status" value="1"/>
</dbReference>
<dbReference type="GO" id="GO:0003723">
    <property type="term" value="F:RNA binding"/>
    <property type="evidence" value="ECO:0007669"/>
    <property type="project" value="UniProtKB-KW"/>
</dbReference>
<evidence type="ECO:0000313" key="5">
    <source>
        <dbReference type="Proteomes" id="UP000077786"/>
    </source>
</evidence>
<keyword evidence="6" id="KW-1185">Reference proteome</keyword>
<dbReference type="SUPFAM" id="SSF55174">
    <property type="entry name" value="Alpha-L RNA-binding motif"/>
    <property type="match status" value="1"/>
</dbReference>
<reference evidence="4 5" key="2">
    <citation type="submission" date="2016-03" db="EMBL/GenBank/DDBJ databases">
        <title>Draft genome sequence of Gluconobacter cerinus strain CECT 9110.</title>
        <authorList>
            <person name="Sainz F."/>
            <person name="Mas A."/>
            <person name="Torija M.J."/>
        </authorList>
    </citation>
    <scope>NUCLEOTIDE SEQUENCE [LARGE SCALE GENOMIC DNA]</scope>
    <source>
        <strain evidence="4 5">CECT 9110</strain>
    </source>
</reference>
<reference evidence="6" key="3">
    <citation type="journal article" date="2019" name="Int. J. Syst. Evol. Microbiol.">
        <title>The Global Catalogue of Microorganisms (GCM) 10K type strain sequencing project: providing services to taxonomists for standard genome sequencing and annotation.</title>
        <authorList>
            <consortium name="The Broad Institute Genomics Platform"/>
            <consortium name="The Broad Institute Genome Sequencing Center for Infectious Disease"/>
            <person name="Wu L."/>
            <person name="Ma J."/>
        </authorList>
    </citation>
    <scope>NUCLEOTIDE SEQUENCE [LARGE SCALE GENOMIC DNA]</scope>
    <source>
        <strain evidence="6">NBRC 3267</strain>
    </source>
</reference>
<dbReference type="Proteomes" id="UP000077786">
    <property type="component" value="Unassembled WGS sequence"/>
</dbReference>
<dbReference type="Gene3D" id="3.10.290.10">
    <property type="entry name" value="RNA-binding S4 domain"/>
    <property type="match status" value="1"/>
</dbReference>
<sequence>MSDAYQRLDQWLYYARVAKTRPLCATIVSKGRIRVNRQPTSKPHAKLRVGDVVTLPPLSPGEDVRVWRVLDLGERRGPAKEASQLYEIVREEPKKLAS</sequence>
<evidence type="ECO:0000313" key="4">
    <source>
        <dbReference type="EMBL" id="OAJ68504.1"/>
    </source>
</evidence>
<proteinExistence type="predicted"/>
<dbReference type="PATRIC" id="fig|38307.3.peg.1249"/>
<dbReference type="RefSeq" id="WP_046899639.1">
    <property type="nucleotide sequence ID" value="NZ_BEWM01000001.1"/>
</dbReference>
<evidence type="ECO:0000313" key="6">
    <source>
        <dbReference type="Proteomes" id="UP001156614"/>
    </source>
</evidence>
<dbReference type="InterPro" id="IPR036986">
    <property type="entry name" value="S4_RNA-bd_sf"/>
</dbReference>
<reference evidence="3" key="1">
    <citation type="journal article" date="2014" name="Int. J. Syst. Evol. Microbiol.">
        <title>Complete genome sequence of Corynebacterium casei LMG S-19264T (=DSM 44701T), isolated from a smear-ripened cheese.</title>
        <authorList>
            <consortium name="US DOE Joint Genome Institute (JGI-PGF)"/>
            <person name="Walter F."/>
            <person name="Albersmeier A."/>
            <person name="Kalinowski J."/>
            <person name="Ruckert C."/>
        </authorList>
    </citation>
    <scope>NUCLEOTIDE SEQUENCE</scope>
    <source>
        <strain evidence="3">NBRC 3267</strain>
    </source>
</reference>
<accession>A0A1B6VMS3</accession>
<comment type="caution">
    <text evidence="4">The sequence shown here is derived from an EMBL/GenBank/DDBJ whole genome shotgun (WGS) entry which is preliminary data.</text>
</comment>
<keyword evidence="1" id="KW-0694">RNA-binding</keyword>
<feature type="domain" description="RNA-binding S4" evidence="2">
    <location>
        <begin position="6"/>
        <end position="66"/>
    </location>
</feature>
<dbReference type="Pfam" id="PF01479">
    <property type="entry name" value="S4"/>
    <property type="match status" value="1"/>
</dbReference>